<dbReference type="EMBL" id="JBCGBO010000005">
    <property type="protein sequence ID" value="KAK9201560.1"/>
    <property type="molecule type" value="Genomic_DNA"/>
</dbReference>
<keyword evidence="2" id="KW-1185">Reference proteome</keyword>
<proteinExistence type="predicted"/>
<organism evidence="1 2">
    <name type="scientific">Citrus x changshan-huyou</name>
    <dbReference type="NCBI Taxonomy" id="2935761"/>
    <lineage>
        <taxon>Eukaryota</taxon>
        <taxon>Viridiplantae</taxon>
        <taxon>Streptophyta</taxon>
        <taxon>Embryophyta</taxon>
        <taxon>Tracheophyta</taxon>
        <taxon>Spermatophyta</taxon>
        <taxon>Magnoliopsida</taxon>
        <taxon>eudicotyledons</taxon>
        <taxon>Gunneridae</taxon>
        <taxon>Pentapetalae</taxon>
        <taxon>rosids</taxon>
        <taxon>malvids</taxon>
        <taxon>Sapindales</taxon>
        <taxon>Rutaceae</taxon>
        <taxon>Aurantioideae</taxon>
        <taxon>Citrus</taxon>
    </lineage>
</organism>
<protein>
    <submittedName>
        <fullName evidence="1">Uncharacterized protein</fullName>
    </submittedName>
</protein>
<gene>
    <name evidence="1" type="ORF">WN944_016765</name>
</gene>
<name>A0AAP0QNX4_9ROSI</name>
<evidence type="ECO:0000313" key="1">
    <source>
        <dbReference type="EMBL" id="KAK9201560.1"/>
    </source>
</evidence>
<dbReference type="Proteomes" id="UP001428341">
    <property type="component" value="Unassembled WGS sequence"/>
</dbReference>
<dbReference type="AlphaFoldDB" id="A0AAP0QNX4"/>
<comment type="caution">
    <text evidence="1">The sequence shown here is derived from an EMBL/GenBank/DDBJ whole genome shotgun (WGS) entry which is preliminary data.</text>
</comment>
<accession>A0AAP0QNX4</accession>
<sequence>MLRSPFVQTFHVELKHESSLVYWQQKFPINSMTVNKIASTSKFFFMEQIFTIIAIANTTMLLKRQNGGSFAFDPISPLLLQLAAVSDMVTAIIVEVPSNGTVLIIYKLEHNTALDR</sequence>
<evidence type="ECO:0000313" key="2">
    <source>
        <dbReference type="Proteomes" id="UP001428341"/>
    </source>
</evidence>
<reference evidence="1 2" key="1">
    <citation type="submission" date="2024-05" db="EMBL/GenBank/DDBJ databases">
        <title>Haplotype-resolved chromosome-level genome assembly of Huyou (Citrus changshanensis).</title>
        <authorList>
            <person name="Miao C."/>
            <person name="Chen W."/>
            <person name="Wu Y."/>
            <person name="Wang L."/>
            <person name="Zhao S."/>
            <person name="Grierson D."/>
            <person name="Xu C."/>
            <person name="Chen K."/>
        </authorList>
    </citation>
    <scope>NUCLEOTIDE SEQUENCE [LARGE SCALE GENOMIC DNA]</scope>
    <source>
        <strain evidence="1">01-14</strain>
        <tissue evidence="1">Leaf</tissue>
    </source>
</reference>